<feature type="compositionally biased region" description="Low complexity" evidence="1">
    <location>
        <begin position="238"/>
        <end position="249"/>
    </location>
</feature>
<dbReference type="GeneID" id="8857289"/>
<dbReference type="VEuPathDB" id="AmoebaDB:NAEGRDRAFT_53801"/>
<dbReference type="RefSeq" id="XP_002670087.1">
    <property type="nucleotide sequence ID" value="XM_002670041.1"/>
</dbReference>
<dbReference type="KEGG" id="ngr:NAEGRDRAFT_53801"/>
<dbReference type="AlphaFoldDB" id="D2W0T1"/>
<sequence length="520" mass="59954">MMAGLLKNYQAQAFIQAQELSFRNSANYHYNFKTLNSSSSDNNNNNQEGEQELILSEKEKPIYELLTIVSNSNRIAHTIYDNVHPFTTLLAQIEMMIKMMEELAQTQDHFLGDSIHETINASKELQITVLCRRASCAMVCWRRAQTEEERNQYYSIMEQDYDKAFSFGIASDELDFGFASFCKVVKQDLRQALHYVTRSIESNPNAPIKFLKRAELQFELFEYLKETGENMRVEERSNSTGASNNNGGAPESTAITSFSVNPEWSDEALDTLNNCLIDCERYIEDTIQQAKEHNIKDYYLDYYVYNLRGRVFVESFLSDMGNTETSKIFIANAERDFTLYIDHFKPEQIDNLHPNYISELCSAHARRAMCRLHNTNINPEHAKEDIERATQLLQKISNGNDYSDITNFIEELKVLTHAKLMHNKATELGAKAAQCQQTNPELALEYLNEAIKTCEISPIAMLYIQRAFLNYETFRKQTQAGMQINDPLNREIMDRVAEDCQSAINKCLLFAKCWNKACRT</sequence>
<organism evidence="3">
    <name type="scientific">Naegleria gruberi</name>
    <name type="common">Amoeba</name>
    <dbReference type="NCBI Taxonomy" id="5762"/>
    <lineage>
        <taxon>Eukaryota</taxon>
        <taxon>Discoba</taxon>
        <taxon>Heterolobosea</taxon>
        <taxon>Tetramitia</taxon>
        <taxon>Eutetramitia</taxon>
        <taxon>Vahlkampfiidae</taxon>
        <taxon>Naegleria</taxon>
    </lineage>
</organism>
<dbReference type="EMBL" id="GG738919">
    <property type="protein sequence ID" value="EFC37343.1"/>
    <property type="molecule type" value="Genomic_DNA"/>
</dbReference>
<protein>
    <submittedName>
        <fullName evidence="2">Predicted protein</fullName>
    </submittedName>
</protein>
<evidence type="ECO:0000313" key="2">
    <source>
        <dbReference type="EMBL" id="EFC37343.1"/>
    </source>
</evidence>
<name>D2W0T1_NAEGR</name>
<dbReference type="InParanoid" id="D2W0T1"/>
<keyword evidence="3" id="KW-1185">Reference proteome</keyword>
<evidence type="ECO:0000256" key="1">
    <source>
        <dbReference type="SAM" id="MobiDB-lite"/>
    </source>
</evidence>
<feature type="region of interest" description="Disordered" evidence="1">
    <location>
        <begin position="232"/>
        <end position="252"/>
    </location>
</feature>
<dbReference type="OrthoDB" id="10259512at2759"/>
<dbReference type="OMA" id="HETINAS"/>
<reference evidence="2 3" key="1">
    <citation type="journal article" date="2010" name="Cell">
        <title>The genome of Naegleria gruberi illuminates early eukaryotic versatility.</title>
        <authorList>
            <person name="Fritz-Laylin L.K."/>
            <person name="Prochnik S.E."/>
            <person name="Ginger M.L."/>
            <person name="Dacks J.B."/>
            <person name="Carpenter M.L."/>
            <person name="Field M.C."/>
            <person name="Kuo A."/>
            <person name="Paredez A."/>
            <person name="Chapman J."/>
            <person name="Pham J."/>
            <person name="Shu S."/>
            <person name="Neupane R."/>
            <person name="Cipriano M."/>
            <person name="Mancuso J."/>
            <person name="Tu H."/>
            <person name="Salamov A."/>
            <person name="Lindquist E."/>
            <person name="Shapiro H."/>
            <person name="Lucas S."/>
            <person name="Grigoriev I.V."/>
            <person name="Cande W.Z."/>
            <person name="Fulton C."/>
            <person name="Rokhsar D.S."/>
            <person name="Dawson S.C."/>
        </authorList>
    </citation>
    <scope>NUCLEOTIDE SEQUENCE [LARGE SCALE GENOMIC DNA]</scope>
    <source>
        <strain evidence="2 3">NEG-M</strain>
    </source>
</reference>
<proteinExistence type="predicted"/>
<gene>
    <name evidence="2" type="ORF">NAEGRDRAFT_53801</name>
</gene>
<accession>D2W0T1</accession>
<evidence type="ECO:0000313" key="3">
    <source>
        <dbReference type="Proteomes" id="UP000006671"/>
    </source>
</evidence>
<dbReference type="Proteomes" id="UP000006671">
    <property type="component" value="Unassembled WGS sequence"/>
</dbReference>